<evidence type="ECO:0000256" key="7">
    <source>
        <dbReference type="SAM" id="SignalP"/>
    </source>
</evidence>
<dbReference type="AlphaFoldDB" id="A0A6A5TUS7"/>
<evidence type="ECO:0000256" key="5">
    <source>
        <dbReference type="ARBA" id="ARBA00023180"/>
    </source>
</evidence>
<evidence type="ECO:0008006" key="10">
    <source>
        <dbReference type="Google" id="ProtNLM"/>
    </source>
</evidence>
<name>A0A6A5TUS7_9PLEO</name>
<evidence type="ECO:0000256" key="1">
    <source>
        <dbReference type="ARBA" id="ARBA00004191"/>
    </source>
</evidence>
<dbReference type="PANTHER" id="PTHR31018">
    <property type="entry name" value="SPORULATION-SPECIFIC PROTEIN-RELATED"/>
    <property type="match status" value="1"/>
</dbReference>
<dbReference type="GO" id="GO:0009986">
    <property type="term" value="C:cell surface"/>
    <property type="evidence" value="ECO:0007669"/>
    <property type="project" value="TreeGrafter"/>
</dbReference>
<dbReference type="PANTHER" id="PTHR31018:SF3">
    <property type="entry name" value="RECEPTOR PROTEIN-TYROSINE KINASE"/>
    <property type="match status" value="1"/>
</dbReference>
<feature type="signal peptide" evidence="7">
    <location>
        <begin position="1"/>
        <end position="19"/>
    </location>
</feature>
<sequence>MRSLVLLCTANCLTAACSASATQTIENAGDASAIATCTTYSGNIAVATGMTDDLSLGTLEQISGDLRIEKNSNIKRVDGSGLKKITGELRLNDDSQIAALSFPKLTEVKTLTLTGLASLRNLNLDAEVTKCEKLDIQNTQLQDLKGINLEQAKTIIIANNPSIANISMKLTNITGALDLSFNNADVTVAFPKLESAQNISVRAVGNLSLPALSEVTPGSFGIFSSKMESFYAPNLTTVKEALTIVDNNQMKDLSFASLTDVGASFLIENNTALGEVTKLPKLKNVGAALDISGNLTKVESPSLDFVKGVFNLQSTADLGDSCTFYNGLKDKKKVPNNKYKCEGKLTQAGTAGTSSGSKDGSKPSSAASPLNAQNTYVGLAGLLAVFFL</sequence>
<dbReference type="InterPro" id="IPR036941">
    <property type="entry name" value="Rcpt_L-dom_sf"/>
</dbReference>
<evidence type="ECO:0000313" key="9">
    <source>
        <dbReference type="Proteomes" id="UP000800035"/>
    </source>
</evidence>
<dbReference type="SUPFAM" id="SSF52058">
    <property type="entry name" value="L domain-like"/>
    <property type="match status" value="2"/>
</dbReference>
<evidence type="ECO:0000256" key="3">
    <source>
        <dbReference type="ARBA" id="ARBA00022525"/>
    </source>
</evidence>
<evidence type="ECO:0000256" key="6">
    <source>
        <dbReference type="SAM" id="MobiDB-lite"/>
    </source>
</evidence>
<dbReference type="InterPro" id="IPR051648">
    <property type="entry name" value="CWI-Assembly_Regulator"/>
</dbReference>
<protein>
    <recommendedName>
        <fullName evidence="10">GPI-anchored cell wall organization protein Ecm33</fullName>
    </recommendedName>
</protein>
<evidence type="ECO:0000256" key="2">
    <source>
        <dbReference type="ARBA" id="ARBA00022512"/>
    </source>
</evidence>
<keyword evidence="5" id="KW-0325">Glycoprotein</keyword>
<feature type="chain" id="PRO_5025490122" description="GPI-anchored cell wall organization protein Ecm33" evidence="7">
    <location>
        <begin position="20"/>
        <end position="388"/>
    </location>
</feature>
<keyword evidence="9" id="KW-1185">Reference proteome</keyword>
<keyword evidence="2" id="KW-0134">Cell wall</keyword>
<dbReference type="GO" id="GO:0009277">
    <property type="term" value="C:fungal-type cell wall"/>
    <property type="evidence" value="ECO:0007669"/>
    <property type="project" value="TreeGrafter"/>
</dbReference>
<dbReference type="EMBL" id="ML976994">
    <property type="protein sequence ID" value="KAF1955519.1"/>
    <property type="molecule type" value="Genomic_DNA"/>
</dbReference>
<proteinExistence type="predicted"/>
<dbReference type="Gene3D" id="3.80.20.20">
    <property type="entry name" value="Receptor L-domain"/>
    <property type="match status" value="1"/>
</dbReference>
<dbReference type="GO" id="GO:0005886">
    <property type="term" value="C:plasma membrane"/>
    <property type="evidence" value="ECO:0007669"/>
    <property type="project" value="TreeGrafter"/>
</dbReference>
<reference evidence="8" key="1">
    <citation type="journal article" date="2020" name="Stud. Mycol.">
        <title>101 Dothideomycetes genomes: a test case for predicting lifestyles and emergence of pathogens.</title>
        <authorList>
            <person name="Haridas S."/>
            <person name="Albert R."/>
            <person name="Binder M."/>
            <person name="Bloem J."/>
            <person name="Labutti K."/>
            <person name="Salamov A."/>
            <person name="Andreopoulos B."/>
            <person name="Baker S."/>
            <person name="Barry K."/>
            <person name="Bills G."/>
            <person name="Bluhm B."/>
            <person name="Cannon C."/>
            <person name="Castanera R."/>
            <person name="Culley D."/>
            <person name="Daum C."/>
            <person name="Ezra D."/>
            <person name="Gonzalez J."/>
            <person name="Henrissat B."/>
            <person name="Kuo A."/>
            <person name="Liang C."/>
            <person name="Lipzen A."/>
            <person name="Lutzoni F."/>
            <person name="Magnuson J."/>
            <person name="Mondo S."/>
            <person name="Nolan M."/>
            <person name="Ohm R."/>
            <person name="Pangilinan J."/>
            <person name="Park H.-J."/>
            <person name="Ramirez L."/>
            <person name="Alfaro M."/>
            <person name="Sun H."/>
            <person name="Tritt A."/>
            <person name="Yoshinaga Y."/>
            <person name="Zwiers L.-H."/>
            <person name="Turgeon B."/>
            <person name="Goodwin S."/>
            <person name="Spatafora J."/>
            <person name="Crous P."/>
            <person name="Grigoriev I."/>
        </authorList>
    </citation>
    <scope>NUCLEOTIDE SEQUENCE</scope>
    <source>
        <strain evidence="8">CBS 675.92</strain>
    </source>
</reference>
<keyword evidence="4 7" id="KW-0732">Signal</keyword>
<evidence type="ECO:0000313" key="8">
    <source>
        <dbReference type="EMBL" id="KAF1955519.1"/>
    </source>
</evidence>
<dbReference type="Proteomes" id="UP000800035">
    <property type="component" value="Unassembled WGS sequence"/>
</dbReference>
<dbReference type="GO" id="GO:0031505">
    <property type="term" value="P:fungal-type cell wall organization"/>
    <property type="evidence" value="ECO:0007669"/>
    <property type="project" value="TreeGrafter"/>
</dbReference>
<keyword evidence="3" id="KW-0964">Secreted</keyword>
<feature type="region of interest" description="Disordered" evidence="6">
    <location>
        <begin position="348"/>
        <end position="368"/>
    </location>
</feature>
<accession>A0A6A5TUS7</accession>
<gene>
    <name evidence="8" type="ORF">CC80DRAFT_516945</name>
</gene>
<dbReference type="PROSITE" id="PS51257">
    <property type="entry name" value="PROKAR_LIPOPROTEIN"/>
    <property type="match status" value="1"/>
</dbReference>
<comment type="subcellular location">
    <subcellularLocation>
        <location evidence="1">Secreted</location>
        <location evidence="1">Cell wall</location>
    </subcellularLocation>
</comment>
<evidence type="ECO:0000256" key="4">
    <source>
        <dbReference type="ARBA" id="ARBA00022729"/>
    </source>
</evidence>
<organism evidence="8 9">
    <name type="scientific">Byssothecium circinans</name>
    <dbReference type="NCBI Taxonomy" id="147558"/>
    <lineage>
        <taxon>Eukaryota</taxon>
        <taxon>Fungi</taxon>
        <taxon>Dikarya</taxon>
        <taxon>Ascomycota</taxon>
        <taxon>Pezizomycotina</taxon>
        <taxon>Dothideomycetes</taxon>
        <taxon>Pleosporomycetidae</taxon>
        <taxon>Pleosporales</taxon>
        <taxon>Massarineae</taxon>
        <taxon>Massarinaceae</taxon>
        <taxon>Byssothecium</taxon>
    </lineage>
</organism>
<dbReference type="OrthoDB" id="536881at2759"/>